<sequence>MLDCLSDVYRLPTIDSRLTRVSLNPFHFGFTGTSSDRCGGYYRAYYQQPQGPH</sequence>
<accession>A0A0E9S4Y9</accession>
<protein>
    <submittedName>
        <fullName evidence="1">Uncharacterized protein</fullName>
    </submittedName>
</protein>
<dbReference type="EMBL" id="GBXM01072320">
    <property type="protein sequence ID" value="JAH36257.1"/>
    <property type="molecule type" value="Transcribed_RNA"/>
</dbReference>
<dbReference type="AlphaFoldDB" id="A0A0E9S4Y9"/>
<reference evidence="1" key="1">
    <citation type="submission" date="2014-11" db="EMBL/GenBank/DDBJ databases">
        <authorList>
            <person name="Amaro Gonzalez C."/>
        </authorList>
    </citation>
    <scope>NUCLEOTIDE SEQUENCE</scope>
</reference>
<proteinExistence type="predicted"/>
<evidence type="ECO:0000313" key="1">
    <source>
        <dbReference type="EMBL" id="JAH36257.1"/>
    </source>
</evidence>
<organism evidence="1">
    <name type="scientific">Anguilla anguilla</name>
    <name type="common">European freshwater eel</name>
    <name type="synonym">Muraena anguilla</name>
    <dbReference type="NCBI Taxonomy" id="7936"/>
    <lineage>
        <taxon>Eukaryota</taxon>
        <taxon>Metazoa</taxon>
        <taxon>Chordata</taxon>
        <taxon>Craniata</taxon>
        <taxon>Vertebrata</taxon>
        <taxon>Euteleostomi</taxon>
        <taxon>Actinopterygii</taxon>
        <taxon>Neopterygii</taxon>
        <taxon>Teleostei</taxon>
        <taxon>Anguilliformes</taxon>
        <taxon>Anguillidae</taxon>
        <taxon>Anguilla</taxon>
    </lineage>
</organism>
<name>A0A0E9S4Y9_ANGAN</name>
<reference evidence="1" key="2">
    <citation type="journal article" date="2015" name="Fish Shellfish Immunol.">
        <title>Early steps in the European eel (Anguilla anguilla)-Vibrio vulnificus interaction in the gills: Role of the RtxA13 toxin.</title>
        <authorList>
            <person name="Callol A."/>
            <person name="Pajuelo D."/>
            <person name="Ebbesson L."/>
            <person name="Teles M."/>
            <person name="MacKenzie S."/>
            <person name="Amaro C."/>
        </authorList>
    </citation>
    <scope>NUCLEOTIDE SEQUENCE</scope>
</reference>